<dbReference type="EMBL" id="BAUV01000007">
    <property type="protein sequence ID" value="GAE34375.1"/>
    <property type="molecule type" value="Genomic_DNA"/>
</dbReference>
<evidence type="ECO:0000313" key="1">
    <source>
        <dbReference type="EMBL" id="GAE34375.1"/>
    </source>
</evidence>
<protein>
    <submittedName>
        <fullName evidence="1">Uncharacterized protein</fullName>
    </submittedName>
</protein>
<proteinExistence type="predicted"/>
<gene>
    <name evidence="1" type="ORF">JCM9157_1427</name>
</gene>
<dbReference type="STRING" id="1236973.JCM9157_1427"/>
<keyword evidence="2" id="KW-1185">Reference proteome</keyword>
<comment type="caution">
    <text evidence="1">The sequence shown here is derived from an EMBL/GenBank/DDBJ whole genome shotgun (WGS) entry which is preliminary data.</text>
</comment>
<dbReference type="Proteomes" id="UP000018896">
    <property type="component" value="Unassembled WGS sequence"/>
</dbReference>
<evidence type="ECO:0000313" key="2">
    <source>
        <dbReference type="Proteomes" id="UP000018896"/>
    </source>
</evidence>
<name>W4QQJ2_HALA3</name>
<sequence>MVILQGSGDDGNASQSYVPLLKHVATVFYNEAIVIAKKTWQERSHLPAHPKNDLNIYLVHHQTLKEFAFFRCCSVDE</sequence>
<dbReference type="AlphaFoldDB" id="W4QQJ2"/>
<reference evidence="1 2" key="1">
    <citation type="journal article" date="2014" name="Genome Announc.">
        <title>Draft Genome Sequences of Three Alkaliphilic Bacillus Strains, Bacillus wakoensis JCM 9140T, Bacillus akibai JCM 9157T, and Bacillus hemicellulosilyticus JCM 9152T.</title>
        <authorList>
            <person name="Yuki M."/>
            <person name="Oshima K."/>
            <person name="Suda W."/>
            <person name="Oshida Y."/>
            <person name="Kitamura K."/>
            <person name="Iida T."/>
            <person name="Hattori M."/>
            <person name="Ohkuma M."/>
        </authorList>
    </citation>
    <scope>NUCLEOTIDE SEQUENCE [LARGE SCALE GENOMIC DNA]</scope>
    <source>
        <strain evidence="1 2">JCM 9157</strain>
    </source>
</reference>
<organism evidence="1 2">
    <name type="scientific">Halalkalibacter akibai (strain ATCC 43226 / DSM 21942 / CIP 109018 / JCM 9157 / 1139)</name>
    <name type="common">Bacillus akibai</name>
    <dbReference type="NCBI Taxonomy" id="1236973"/>
    <lineage>
        <taxon>Bacteria</taxon>
        <taxon>Bacillati</taxon>
        <taxon>Bacillota</taxon>
        <taxon>Bacilli</taxon>
        <taxon>Bacillales</taxon>
        <taxon>Bacillaceae</taxon>
        <taxon>Halalkalibacter</taxon>
    </lineage>
</organism>
<accession>W4QQJ2</accession>